<proteinExistence type="predicted"/>
<gene>
    <name evidence="2" type="ORF">BJ963_001875</name>
</gene>
<reference evidence="2 3" key="1">
    <citation type="submission" date="2020-07" db="EMBL/GenBank/DDBJ databases">
        <title>Sequencing the genomes of 1000 actinobacteria strains.</title>
        <authorList>
            <person name="Klenk H.-P."/>
        </authorList>
    </citation>
    <scope>NUCLEOTIDE SEQUENCE [LARGE SCALE GENOMIC DNA]</scope>
    <source>
        <strain evidence="2 3">DSM 23871</strain>
    </source>
</reference>
<evidence type="ECO:0000313" key="2">
    <source>
        <dbReference type="EMBL" id="NYD74356.1"/>
    </source>
</evidence>
<evidence type="ECO:0008006" key="4">
    <source>
        <dbReference type="Google" id="ProtNLM"/>
    </source>
</evidence>
<dbReference type="Proteomes" id="UP000589620">
    <property type="component" value="Unassembled WGS sequence"/>
</dbReference>
<dbReference type="EMBL" id="JACCBJ010000001">
    <property type="protein sequence ID" value="NYD74356.1"/>
    <property type="molecule type" value="Genomic_DNA"/>
</dbReference>
<evidence type="ECO:0000256" key="1">
    <source>
        <dbReference type="SAM" id="SignalP"/>
    </source>
</evidence>
<feature type="chain" id="PRO_5032975013" description="Lipoprotein" evidence="1">
    <location>
        <begin position="29"/>
        <end position="140"/>
    </location>
</feature>
<name>A0A852SYS7_9MICO</name>
<keyword evidence="1" id="KW-0732">Signal</keyword>
<organism evidence="2 3">
    <name type="scientific">Leifsonia soli</name>
    <dbReference type="NCBI Taxonomy" id="582665"/>
    <lineage>
        <taxon>Bacteria</taxon>
        <taxon>Bacillati</taxon>
        <taxon>Actinomycetota</taxon>
        <taxon>Actinomycetes</taxon>
        <taxon>Micrococcales</taxon>
        <taxon>Microbacteriaceae</taxon>
        <taxon>Leifsonia</taxon>
    </lineage>
</organism>
<dbReference type="RefSeq" id="WP_089908749.1">
    <property type="nucleotide sequence ID" value="NZ_BAAAPX010000001.1"/>
</dbReference>
<comment type="caution">
    <text evidence="2">The sequence shown here is derived from an EMBL/GenBank/DDBJ whole genome shotgun (WGS) entry which is preliminary data.</text>
</comment>
<keyword evidence="3" id="KW-1185">Reference proteome</keyword>
<protein>
    <recommendedName>
        <fullName evidence="4">Lipoprotein</fullName>
    </recommendedName>
</protein>
<dbReference type="AlphaFoldDB" id="A0A852SYS7"/>
<feature type="signal peptide" evidence="1">
    <location>
        <begin position="1"/>
        <end position="28"/>
    </location>
</feature>
<dbReference type="PROSITE" id="PS51257">
    <property type="entry name" value="PROKAR_LIPOPROTEIN"/>
    <property type="match status" value="1"/>
</dbReference>
<sequence>MPRIRTVGVLATTSALALALSGCSVLTAFEPHVDSAIWDTAKEMKASNTALIGSPTFVPDDATIIRVDYDTTNGSAIMTYSSKTLLAPNVCSGNVATPKPPIEDSWWPVQGIPPQASKCPNGWAAFAIGEQVWAVKSPAK</sequence>
<accession>A0A852SYS7</accession>
<evidence type="ECO:0000313" key="3">
    <source>
        <dbReference type="Proteomes" id="UP000589620"/>
    </source>
</evidence>